<dbReference type="Pfam" id="PF00300">
    <property type="entry name" value="His_Phos_1"/>
    <property type="match status" value="1"/>
</dbReference>
<dbReference type="RefSeq" id="WP_090011839.1">
    <property type="nucleotide sequence ID" value="NZ_FNET01000019.1"/>
</dbReference>
<gene>
    <name evidence="1" type="ORF">SAMN04488074_11940</name>
</gene>
<evidence type="ECO:0000313" key="2">
    <source>
        <dbReference type="Proteomes" id="UP000199682"/>
    </source>
</evidence>
<dbReference type="CDD" id="cd07067">
    <property type="entry name" value="HP_PGM_like"/>
    <property type="match status" value="1"/>
</dbReference>
<dbReference type="InterPro" id="IPR013078">
    <property type="entry name" value="His_Pase_superF_clade-1"/>
</dbReference>
<dbReference type="Gene3D" id="3.40.50.1240">
    <property type="entry name" value="Phosphoglycerate mutase-like"/>
    <property type="match status" value="1"/>
</dbReference>
<organism evidence="1 2">
    <name type="scientific">Lentzea albidocapillata subsp. violacea</name>
    <dbReference type="NCBI Taxonomy" id="128104"/>
    <lineage>
        <taxon>Bacteria</taxon>
        <taxon>Bacillati</taxon>
        <taxon>Actinomycetota</taxon>
        <taxon>Actinomycetes</taxon>
        <taxon>Pseudonocardiales</taxon>
        <taxon>Pseudonocardiaceae</taxon>
        <taxon>Lentzea</taxon>
    </lineage>
</organism>
<name>A0A1G9RW11_9PSEU</name>
<protein>
    <submittedName>
        <fullName evidence="1">Alpha-ribazole phosphatase</fullName>
    </submittedName>
</protein>
<dbReference type="AlphaFoldDB" id="A0A1G9RW11"/>
<dbReference type="SMART" id="SM00855">
    <property type="entry name" value="PGAM"/>
    <property type="match status" value="1"/>
</dbReference>
<accession>A0A1G9RW11</accession>
<reference evidence="2" key="1">
    <citation type="submission" date="2016-10" db="EMBL/GenBank/DDBJ databases">
        <authorList>
            <person name="Varghese N."/>
            <person name="Submissions S."/>
        </authorList>
    </citation>
    <scope>NUCLEOTIDE SEQUENCE [LARGE SCALE GENOMIC DNA]</scope>
    <source>
        <strain evidence="2">DSM 44796</strain>
    </source>
</reference>
<dbReference type="EMBL" id="FNET01000019">
    <property type="protein sequence ID" value="SDM27478.1"/>
    <property type="molecule type" value="Genomic_DNA"/>
</dbReference>
<proteinExistence type="predicted"/>
<dbReference type="InterPro" id="IPR029033">
    <property type="entry name" value="His_PPase_superfam"/>
</dbReference>
<dbReference type="Proteomes" id="UP000199682">
    <property type="component" value="Unassembled WGS sequence"/>
</dbReference>
<evidence type="ECO:0000313" key="1">
    <source>
        <dbReference type="EMBL" id="SDM27478.1"/>
    </source>
</evidence>
<dbReference type="SUPFAM" id="SSF53254">
    <property type="entry name" value="Phosphoglycerate mutase-like"/>
    <property type="match status" value="1"/>
</dbReference>
<sequence length="199" mass="21652">MRTYLVRHARTRLSASYRVNGDPSVPVALDDVGIKQCAQLSERALWLKAVNVCVTSRFARAAQTADLLLGDTKTVRKIDHRLDEIRYGDFEGCEWRTYGAWLGEHGPAAVPPGADESWLMAADRLLAGLGSCLAYPSPRLVVGHGILVSLVQALLDGVESLACDALPEAPYVSPIVLPDDVLAEVVDRGRKLTRQPGHQ</sequence>